<name>A0A2P2QF47_RHIMU</name>
<dbReference type="AlphaFoldDB" id="A0A2P2QF47"/>
<evidence type="ECO:0000313" key="1">
    <source>
        <dbReference type="EMBL" id="MBX65633.1"/>
    </source>
</evidence>
<proteinExistence type="predicted"/>
<sequence length="29" mass="3153">MSLFCVTLMLNSNSIAKVKEGPKKPSCII</sequence>
<accession>A0A2P2QF47</accession>
<organism evidence="1">
    <name type="scientific">Rhizophora mucronata</name>
    <name type="common">Asiatic mangrove</name>
    <dbReference type="NCBI Taxonomy" id="61149"/>
    <lineage>
        <taxon>Eukaryota</taxon>
        <taxon>Viridiplantae</taxon>
        <taxon>Streptophyta</taxon>
        <taxon>Embryophyta</taxon>
        <taxon>Tracheophyta</taxon>
        <taxon>Spermatophyta</taxon>
        <taxon>Magnoliopsida</taxon>
        <taxon>eudicotyledons</taxon>
        <taxon>Gunneridae</taxon>
        <taxon>Pentapetalae</taxon>
        <taxon>rosids</taxon>
        <taxon>fabids</taxon>
        <taxon>Malpighiales</taxon>
        <taxon>Rhizophoraceae</taxon>
        <taxon>Rhizophora</taxon>
    </lineage>
</organism>
<protein>
    <submittedName>
        <fullName evidence="1">Uncharacterized protein</fullName>
    </submittedName>
</protein>
<reference evidence="1" key="1">
    <citation type="submission" date="2018-02" db="EMBL/GenBank/DDBJ databases">
        <title>Rhizophora mucronata_Transcriptome.</title>
        <authorList>
            <person name="Meera S.P."/>
            <person name="Sreeshan A."/>
            <person name="Augustine A."/>
        </authorList>
    </citation>
    <scope>NUCLEOTIDE SEQUENCE</scope>
    <source>
        <tissue evidence="1">Leaf</tissue>
    </source>
</reference>
<dbReference type="EMBL" id="GGEC01085149">
    <property type="protein sequence ID" value="MBX65633.1"/>
    <property type="molecule type" value="Transcribed_RNA"/>
</dbReference>